<dbReference type="OrthoDB" id="523761at2759"/>
<gene>
    <name evidence="2" type="ORF">Rsub_06672</name>
</gene>
<keyword evidence="3" id="KW-1185">Reference proteome</keyword>
<dbReference type="Proteomes" id="UP000247498">
    <property type="component" value="Unassembled WGS sequence"/>
</dbReference>
<evidence type="ECO:0000313" key="3">
    <source>
        <dbReference type="Proteomes" id="UP000247498"/>
    </source>
</evidence>
<proteinExistence type="predicted"/>
<evidence type="ECO:0000259" key="1">
    <source>
        <dbReference type="PROSITE" id="PS51082"/>
    </source>
</evidence>
<reference evidence="2 3" key="1">
    <citation type="journal article" date="2018" name="Sci. Rep.">
        <title>Raphidocelis subcapitata (=Pseudokirchneriella subcapitata) provides an insight into genome evolution and environmental adaptations in the Sphaeropleales.</title>
        <authorList>
            <person name="Suzuki S."/>
            <person name="Yamaguchi H."/>
            <person name="Nakajima N."/>
            <person name="Kawachi M."/>
        </authorList>
    </citation>
    <scope>NUCLEOTIDE SEQUENCE [LARGE SCALE GENOMIC DNA]</scope>
    <source>
        <strain evidence="2 3">NIES-35</strain>
    </source>
</reference>
<evidence type="ECO:0000313" key="2">
    <source>
        <dbReference type="EMBL" id="GBF94557.1"/>
    </source>
</evidence>
<protein>
    <recommendedName>
        <fullName evidence="1">WH2 domain-containing protein</fullName>
    </recommendedName>
</protein>
<comment type="caution">
    <text evidence="2">The sequence shown here is derived from an EMBL/GenBank/DDBJ whole genome shotgun (WGS) entry which is preliminary data.</text>
</comment>
<dbReference type="AlphaFoldDB" id="A0A2V0PBL2"/>
<dbReference type="InterPro" id="IPR003124">
    <property type="entry name" value="WH2_dom"/>
</dbReference>
<feature type="domain" description="WH2" evidence="1">
    <location>
        <begin position="39"/>
        <end position="56"/>
    </location>
</feature>
<dbReference type="PROSITE" id="PS51082">
    <property type="entry name" value="WH2"/>
    <property type="match status" value="1"/>
</dbReference>
<dbReference type="InParanoid" id="A0A2V0PBL2"/>
<dbReference type="Pfam" id="PF02205">
    <property type="entry name" value="WH2"/>
    <property type="match status" value="1"/>
</dbReference>
<dbReference type="EMBL" id="BDRX01000053">
    <property type="protein sequence ID" value="GBF94557.1"/>
    <property type="molecule type" value="Genomic_DNA"/>
</dbReference>
<name>A0A2V0PBL2_9CHLO</name>
<sequence length="105" mass="11708">MESVLKELKEKPLELRHTEVEHDGSKPAIEPGAGVSTWDKNALLDGIEKGVPLKHVETVDKSKPVIEADVHIGENPHQKLLAEVQHAAVMREIKHHDPLKHVEKS</sequence>
<organism evidence="2 3">
    <name type="scientific">Raphidocelis subcapitata</name>
    <dbReference type="NCBI Taxonomy" id="307507"/>
    <lineage>
        <taxon>Eukaryota</taxon>
        <taxon>Viridiplantae</taxon>
        <taxon>Chlorophyta</taxon>
        <taxon>core chlorophytes</taxon>
        <taxon>Chlorophyceae</taxon>
        <taxon>CS clade</taxon>
        <taxon>Sphaeropleales</taxon>
        <taxon>Selenastraceae</taxon>
        <taxon>Raphidocelis</taxon>
    </lineage>
</organism>
<dbReference type="GO" id="GO:0003779">
    <property type="term" value="F:actin binding"/>
    <property type="evidence" value="ECO:0007669"/>
    <property type="project" value="InterPro"/>
</dbReference>
<accession>A0A2V0PBL2</accession>